<dbReference type="GO" id="GO:0016887">
    <property type="term" value="F:ATP hydrolysis activity"/>
    <property type="evidence" value="ECO:0007669"/>
    <property type="project" value="InterPro"/>
</dbReference>
<feature type="transmembrane region" description="Helical" evidence="9">
    <location>
        <begin position="147"/>
        <end position="166"/>
    </location>
</feature>
<feature type="transmembrane region" description="Helical" evidence="9">
    <location>
        <begin position="1064"/>
        <end position="1087"/>
    </location>
</feature>
<evidence type="ECO:0000256" key="3">
    <source>
        <dbReference type="ARBA" id="ARBA00022692"/>
    </source>
</evidence>
<accession>A0A2A2JTM8</accession>
<feature type="transmembrane region" description="Helical" evidence="9">
    <location>
        <begin position="385"/>
        <end position="411"/>
    </location>
</feature>
<feature type="transmembrane region" description="Helical" evidence="9">
    <location>
        <begin position="1162"/>
        <end position="1182"/>
    </location>
</feature>
<dbReference type="Gene3D" id="3.40.50.300">
    <property type="entry name" value="P-loop containing nucleotide triphosphate hydrolases"/>
    <property type="match status" value="1"/>
</dbReference>
<keyword evidence="2" id="KW-0813">Transport</keyword>
<keyword evidence="7 9" id="KW-0472">Membrane</keyword>
<evidence type="ECO:0000259" key="10">
    <source>
        <dbReference type="PROSITE" id="PS50893"/>
    </source>
</evidence>
<dbReference type="Gene3D" id="1.20.1560.10">
    <property type="entry name" value="ABC transporter type 1, transmembrane domain"/>
    <property type="match status" value="2"/>
</dbReference>
<feature type="domain" description="ABC transmembrane type-1" evidence="11">
    <location>
        <begin position="1019"/>
        <end position="1186"/>
    </location>
</feature>
<dbReference type="GO" id="GO:0140359">
    <property type="term" value="F:ABC-type transporter activity"/>
    <property type="evidence" value="ECO:0007669"/>
    <property type="project" value="InterPro"/>
</dbReference>
<keyword evidence="3 9" id="KW-0812">Transmembrane</keyword>
<proteinExistence type="predicted"/>
<dbReference type="FunFam" id="1.20.1560.10:FF:000081">
    <property type="entry name" value="Protein CBG24505"/>
    <property type="match status" value="1"/>
</dbReference>
<evidence type="ECO:0000256" key="6">
    <source>
        <dbReference type="ARBA" id="ARBA00022989"/>
    </source>
</evidence>
<feature type="transmembrane region" description="Helical" evidence="9">
    <location>
        <begin position="44"/>
        <end position="65"/>
    </location>
</feature>
<dbReference type="FunFam" id="3.40.50.300:FF:001792">
    <property type="entry name" value="Putative abc transporter"/>
    <property type="match status" value="1"/>
</dbReference>
<comment type="subcellular location">
    <subcellularLocation>
        <location evidence="1">Membrane</location>
    </subcellularLocation>
</comment>
<dbReference type="AlphaFoldDB" id="A0A2A2JTM8"/>
<feature type="domain" description="ABC transmembrane type-1" evidence="11">
    <location>
        <begin position="351"/>
        <end position="633"/>
    </location>
</feature>
<feature type="transmembrane region" description="Helical" evidence="9">
    <location>
        <begin position="116"/>
        <end position="135"/>
    </location>
</feature>
<dbReference type="OrthoDB" id="6500128at2759"/>
<feature type="transmembrane region" description="Helical" evidence="9">
    <location>
        <begin position="1017"/>
        <end position="1038"/>
    </location>
</feature>
<dbReference type="SUPFAM" id="SSF52540">
    <property type="entry name" value="P-loop containing nucleoside triphosphate hydrolases"/>
    <property type="match status" value="1"/>
</dbReference>
<reference evidence="12 13" key="1">
    <citation type="journal article" date="2017" name="Curr. Biol.">
        <title>Genome architecture and evolution of a unichromosomal asexual nematode.</title>
        <authorList>
            <person name="Fradin H."/>
            <person name="Zegar C."/>
            <person name="Gutwein M."/>
            <person name="Lucas J."/>
            <person name="Kovtun M."/>
            <person name="Corcoran D."/>
            <person name="Baugh L.R."/>
            <person name="Kiontke K."/>
            <person name="Gunsalus K."/>
            <person name="Fitch D.H."/>
            <person name="Piano F."/>
        </authorList>
    </citation>
    <scope>NUCLEOTIDE SEQUENCE [LARGE SCALE GENOMIC DNA]</scope>
    <source>
        <strain evidence="12">PF1309</strain>
    </source>
</reference>
<keyword evidence="4" id="KW-0547">Nucleotide-binding</keyword>
<evidence type="ECO:0000256" key="9">
    <source>
        <dbReference type="SAM" id="Phobius"/>
    </source>
</evidence>
<dbReference type="SUPFAM" id="SSF90123">
    <property type="entry name" value="ABC transporter transmembrane region"/>
    <property type="match status" value="2"/>
</dbReference>
<dbReference type="InterPro" id="IPR003593">
    <property type="entry name" value="AAA+_ATPase"/>
</dbReference>
<evidence type="ECO:0000313" key="13">
    <source>
        <dbReference type="Proteomes" id="UP000218231"/>
    </source>
</evidence>
<keyword evidence="5" id="KW-0067">ATP-binding</keyword>
<gene>
    <name evidence="12" type="ORF">WR25_08336</name>
</gene>
<dbReference type="PROSITE" id="PS50893">
    <property type="entry name" value="ABC_TRANSPORTER_2"/>
    <property type="match status" value="1"/>
</dbReference>
<dbReference type="InterPro" id="IPR011527">
    <property type="entry name" value="ABC1_TM_dom"/>
</dbReference>
<feature type="domain" description="ABC transporter" evidence="10">
    <location>
        <begin position="666"/>
        <end position="892"/>
    </location>
</feature>
<dbReference type="EMBL" id="LIAE01010230">
    <property type="protein sequence ID" value="PAV65008.1"/>
    <property type="molecule type" value="Genomic_DNA"/>
</dbReference>
<evidence type="ECO:0000256" key="8">
    <source>
        <dbReference type="SAM" id="MobiDB-lite"/>
    </source>
</evidence>
<feature type="compositionally biased region" description="Basic residues" evidence="8">
    <location>
        <begin position="957"/>
        <end position="969"/>
    </location>
</feature>
<dbReference type="Pfam" id="PF00005">
    <property type="entry name" value="ABC_tran"/>
    <property type="match status" value="1"/>
</dbReference>
<evidence type="ECO:0000313" key="12">
    <source>
        <dbReference type="EMBL" id="PAV65008.1"/>
    </source>
</evidence>
<evidence type="ECO:0000259" key="11">
    <source>
        <dbReference type="PROSITE" id="PS50929"/>
    </source>
</evidence>
<protein>
    <recommendedName>
        <fullName evidence="14">ABC transmembrane type-1 domain-containing protein</fullName>
    </recommendedName>
</protein>
<sequence>MESNNVSDNAFKRLDAFCGEKFWDDKLWNSPALPVLPQCFLHTVLVWIPCGFTFITAPILAAQIFHRDTKKNPLPWTRKLIAKLTLSGLLVLVAGLQFSISIYEALFIRLPYAVDFVYPLTMCLAMVLHTMFIYACRHFGKLTSGGLFLSWLIFTICGAPELYYWLNVSAAGKPMESVKRILYMIWWWSCLTESILHCFADIPSPYKRLSDDSACEREPGFESPEMTSSFLTRLTMWWFNSICIKGVRKPLEVGDLYELNTKDTSRYLVPRWEKLWDKYMNKYNGRLRERSELRSMTDNGIEEPRQNGTTDHTPLLDSSGANYGSVPESSEGLRPPSIIWCLFLLFKWDIVTAFATKAVSDILTFCNPLLLKSLIRFTENLERPLWQGLLLAGTMFVSSELASLMLSHYYYLMYRVGTRVQTCLTAAVYKKTLRLSNSARREKTVGEIVNLMAIDIDRFQQITPQTMQYWSNPFQFCLALFFLWQQIGVSVMSGMVVMFMLFPINFAITMIIRKWQVEQMHYKDERTKMVNEVLNGIKVIKLYAWEPPMESVITELREQELRLIRKAAFLRTLSDMLNSASPFLVALSTFSTFILIDPKNVLTPEIAFVSLTLFNQLRTPMSQIAELITMTVQVIVSNRRLKEFLVADELSSDCIDRTARDNDDVISVTDATMVWDKTDPRATGLTGLNLSVQRGQLITVVGRVGAGKSSLLQALLGEMERLRGYIGMSGRVSYVPQQPWMQNNTMRNNITFGKKFDEYFYNRVLDACALYPDLQMLPCGDLTEIGEKGINLSGGQKARISLARAIYQNHDVYLLDDPMSAVDAHVGAQLFSAVIGPEGMLRNKTRILVTNELSFLRHSNLIVIIKDGKIEVEGSYAELMQQGALEQLLKECEMEEKERKKTEAESDDDMHRASFDEDSDGEIKPDLVSESPLIDNILGTSHMSTVSGIITRRRMSTSVMKKQKKRKQSMVRGSGAASAVTGTTADARQLTTAERVETGRVKYDTYLNYFGAMGMRIALLFIFGMTLSTIFSMLRNLWLTDWSNDNSRAAYHNQTGKETVAMRLGVYAVLGFSEVFLLFVGMLSLLFGGVSASRNLHAPLIHAIFRAPMAFFDTTPFGRILNRIGKDIETVDLALPFNVQFFLQCLLQVTSTLIIIMISTPIFGIVVIPLAVMYLTVMVSLISSLL</sequence>
<evidence type="ECO:0000256" key="5">
    <source>
        <dbReference type="ARBA" id="ARBA00022840"/>
    </source>
</evidence>
<keyword evidence="6 9" id="KW-1133">Transmembrane helix</keyword>
<dbReference type="InterPro" id="IPR003439">
    <property type="entry name" value="ABC_transporter-like_ATP-bd"/>
</dbReference>
<evidence type="ECO:0000256" key="7">
    <source>
        <dbReference type="ARBA" id="ARBA00023136"/>
    </source>
</evidence>
<evidence type="ECO:0000256" key="1">
    <source>
        <dbReference type="ARBA" id="ARBA00004370"/>
    </source>
</evidence>
<dbReference type="CDD" id="cd03250">
    <property type="entry name" value="ABCC_MRP_domain1"/>
    <property type="match status" value="1"/>
</dbReference>
<dbReference type="Pfam" id="PF00664">
    <property type="entry name" value="ABC_membrane"/>
    <property type="match status" value="2"/>
</dbReference>
<dbReference type="Proteomes" id="UP000218231">
    <property type="component" value="Unassembled WGS sequence"/>
</dbReference>
<dbReference type="STRING" id="2018661.A0A2A2JTM8"/>
<evidence type="ECO:0000256" key="4">
    <source>
        <dbReference type="ARBA" id="ARBA00022741"/>
    </source>
</evidence>
<feature type="compositionally biased region" description="Low complexity" evidence="8">
    <location>
        <begin position="973"/>
        <end position="984"/>
    </location>
</feature>
<name>A0A2A2JTM8_9BILA</name>
<dbReference type="SMART" id="SM00382">
    <property type="entry name" value="AAA"/>
    <property type="match status" value="1"/>
</dbReference>
<keyword evidence="13" id="KW-1185">Reference proteome</keyword>
<dbReference type="InterPro" id="IPR050173">
    <property type="entry name" value="ABC_transporter_C-like"/>
</dbReference>
<dbReference type="InterPro" id="IPR027417">
    <property type="entry name" value="P-loop_NTPase"/>
</dbReference>
<evidence type="ECO:0008006" key="14">
    <source>
        <dbReference type="Google" id="ProtNLM"/>
    </source>
</evidence>
<dbReference type="PROSITE" id="PS00211">
    <property type="entry name" value="ABC_TRANSPORTER_1"/>
    <property type="match status" value="1"/>
</dbReference>
<dbReference type="InterPro" id="IPR036640">
    <property type="entry name" value="ABC1_TM_sf"/>
</dbReference>
<dbReference type="PANTHER" id="PTHR24223">
    <property type="entry name" value="ATP-BINDING CASSETTE SUB-FAMILY C"/>
    <property type="match status" value="1"/>
</dbReference>
<feature type="region of interest" description="Disordered" evidence="8">
    <location>
        <begin position="957"/>
        <end position="984"/>
    </location>
</feature>
<comment type="caution">
    <text evidence="12">The sequence shown here is derived from an EMBL/GenBank/DDBJ whole genome shotgun (WGS) entry which is preliminary data.</text>
</comment>
<evidence type="ECO:0000256" key="2">
    <source>
        <dbReference type="ARBA" id="ARBA00022448"/>
    </source>
</evidence>
<feature type="region of interest" description="Disordered" evidence="8">
    <location>
        <begin position="294"/>
        <end position="316"/>
    </location>
</feature>
<dbReference type="PANTHER" id="PTHR24223:SF342">
    <property type="entry name" value="MULTIDRUG RESISTANCE-ASSOCIATED PROTEIN 1"/>
    <property type="match status" value="1"/>
</dbReference>
<dbReference type="InterPro" id="IPR017871">
    <property type="entry name" value="ABC_transporter-like_CS"/>
</dbReference>
<feature type="region of interest" description="Disordered" evidence="8">
    <location>
        <begin position="896"/>
        <end position="924"/>
    </location>
</feature>
<dbReference type="GO" id="GO:0016020">
    <property type="term" value="C:membrane"/>
    <property type="evidence" value="ECO:0007669"/>
    <property type="project" value="UniProtKB-SubCell"/>
</dbReference>
<feature type="transmembrane region" description="Helical" evidence="9">
    <location>
        <begin position="86"/>
        <end position="110"/>
    </location>
</feature>
<dbReference type="GO" id="GO:0005524">
    <property type="term" value="F:ATP binding"/>
    <property type="evidence" value="ECO:0007669"/>
    <property type="project" value="UniProtKB-KW"/>
</dbReference>
<dbReference type="CDD" id="cd18595">
    <property type="entry name" value="ABC_6TM_MRP1_2_3_6_D1_like"/>
    <property type="match status" value="1"/>
</dbReference>
<organism evidence="12 13">
    <name type="scientific">Diploscapter pachys</name>
    <dbReference type="NCBI Taxonomy" id="2018661"/>
    <lineage>
        <taxon>Eukaryota</taxon>
        <taxon>Metazoa</taxon>
        <taxon>Ecdysozoa</taxon>
        <taxon>Nematoda</taxon>
        <taxon>Chromadorea</taxon>
        <taxon>Rhabditida</taxon>
        <taxon>Rhabditina</taxon>
        <taxon>Rhabditomorpha</taxon>
        <taxon>Rhabditoidea</taxon>
        <taxon>Rhabditidae</taxon>
        <taxon>Diploscapter</taxon>
    </lineage>
</organism>
<dbReference type="PROSITE" id="PS50929">
    <property type="entry name" value="ABC_TM1F"/>
    <property type="match status" value="2"/>
</dbReference>